<dbReference type="OrthoDB" id="3189808at2"/>
<dbReference type="Proteomes" id="UP000184501">
    <property type="component" value="Unassembled WGS sequence"/>
</dbReference>
<comment type="similarity">
    <text evidence="1">Belongs to the ROK (NagC/XylR) family.</text>
</comment>
<dbReference type="AlphaFoldDB" id="A0A1M5G8V5"/>
<name>A0A1M5G8V5_STRHI</name>
<dbReference type="GO" id="GO:0006355">
    <property type="term" value="P:regulation of DNA-templated transcription"/>
    <property type="evidence" value="ECO:0007669"/>
    <property type="project" value="InterPro"/>
</dbReference>
<dbReference type="Gene3D" id="3.30.420.40">
    <property type="match status" value="2"/>
</dbReference>
<dbReference type="SUPFAM" id="SSF46785">
    <property type="entry name" value="Winged helix' DNA-binding domain"/>
    <property type="match status" value="1"/>
</dbReference>
<dbReference type="PANTHER" id="PTHR18964:SF149">
    <property type="entry name" value="BIFUNCTIONAL UDP-N-ACETYLGLUCOSAMINE 2-EPIMERASE_N-ACETYLMANNOSAMINE KINASE"/>
    <property type="match status" value="1"/>
</dbReference>
<dbReference type="InterPro" id="IPR036390">
    <property type="entry name" value="WH_DNA-bd_sf"/>
</dbReference>
<dbReference type="Pfam" id="PF09339">
    <property type="entry name" value="HTH_IclR"/>
    <property type="match status" value="1"/>
</dbReference>
<dbReference type="GO" id="GO:0016301">
    <property type="term" value="F:kinase activity"/>
    <property type="evidence" value="ECO:0007669"/>
    <property type="project" value="UniProtKB-KW"/>
</dbReference>
<keyword evidence="3" id="KW-0418">Kinase</keyword>
<accession>A0A1M5G8V5</accession>
<dbReference type="InterPro" id="IPR005471">
    <property type="entry name" value="Tscrpt_reg_IclR_N"/>
</dbReference>
<dbReference type="STRING" id="2017.SAMN05444320_10619"/>
<protein>
    <submittedName>
        <fullName evidence="3">Sugar kinase of the NBD/HSP70 family, may contain an N-terminal HTH domain</fullName>
    </submittedName>
</protein>
<dbReference type="PANTHER" id="PTHR18964">
    <property type="entry name" value="ROK (REPRESSOR, ORF, KINASE) FAMILY"/>
    <property type="match status" value="1"/>
</dbReference>
<dbReference type="Gene3D" id="1.10.10.10">
    <property type="entry name" value="Winged helix-like DNA-binding domain superfamily/Winged helix DNA-binding domain"/>
    <property type="match status" value="1"/>
</dbReference>
<gene>
    <name evidence="3" type="ORF">SAMN05444320_10619</name>
</gene>
<dbReference type="RefSeq" id="WP_073485069.1">
    <property type="nucleotide sequence ID" value="NZ_FQVN01000006.1"/>
</dbReference>
<organism evidence="3 4">
    <name type="scientific">Streptoalloteichus hindustanus</name>
    <dbReference type="NCBI Taxonomy" id="2017"/>
    <lineage>
        <taxon>Bacteria</taxon>
        <taxon>Bacillati</taxon>
        <taxon>Actinomycetota</taxon>
        <taxon>Actinomycetes</taxon>
        <taxon>Pseudonocardiales</taxon>
        <taxon>Pseudonocardiaceae</taxon>
        <taxon>Streptoalloteichus</taxon>
    </lineage>
</organism>
<evidence type="ECO:0000313" key="4">
    <source>
        <dbReference type="Proteomes" id="UP000184501"/>
    </source>
</evidence>
<dbReference type="Pfam" id="PF00480">
    <property type="entry name" value="ROK"/>
    <property type="match status" value="1"/>
</dbReference>
<reference evidence="3 4" key="1">
    <citation type="submission" date="2016-11" db="EMBL/GenBank/DDBJ databases">
        <authorList>
            <person name="Jaros S."/>
            <person name="Januszkiewicz K."/>
            <person name="Wedrychowicz H."/>
        </authorList>
    </citation>
    <scope>NUCLEOTIDE SEQUENCE [LARGE SCALE GENOMIC DNA]</scope>
    <source>
        <strain evidence="3 4">DSM 44523</strain>
    </source>
</reference>
<dbReference type="EMBL" id="FQVN01000006">
    <property type="protein sequence ID" value="SHG00159.1"/>
    <property type="molecule type" value="Genomic_DNA"/>
</dbReference>
<feature type="domain" description="HTH iclR-type" evidence="2">
    <location>
        <begin position="9"/>
        <end position="50"/>
    </location>
</feature>
<proteinExistence type="inferred from homology"/>
<evidence type="ECO:0000259" key="2">
    <source>
        <dbReference type="Pfam" id="PF09339"/>
    </source>
</evidence>
<dbReference type="InterPro" id="IPR000600">
    <property type="entry name" value="ROK"/>
</dbReference>
<dbReference type="InterPro" id="IPR036388">
    <property type="entry name" value="WH-like_DNA-bd_sf"/>
</dbReference>
<dbReference type="SUPFAM" id="SSF53067">
    <property type="entry name" value="Actin-like ATPase domain"/>
    <property type="match status" value="1"/>
</dbReference>
<keyword evidence="4" id="KW-1185">Reference proteome</keyword>
<evidence type="ECO:0000256" key="1">
    <source>
        <dbReference type="ARBA" id="ARBA00006479"/>
    </source>
</evidence>
<sequence length="385" mass="39782">MREWNQRLVLDLLRGEGVATRPQIARRTGLSKPTVGQALLGLAEAGLVRAVGRQAEGPGRAALRYEADPTAGHVLAVDIGRERLRLAVADLGGNIVSKVDERNRCRSGAALVRAVRELAERVVALAGLAEGQVVTTVVGSPGVTDRRNRAVQLAPNLPGWGRTGLLDELAAVLGPDLLVENDANLAAVGERERGAARGVDDFAYLSVGTGLGLGLVVGGELFRGAHGAAGEIGYLPFAGVAGEAAEHGQMEDAAAARSVLALAERHGLSGMRSARDVFAAARDGDARASLVVREEAARLAYVVASVAAVVDPELVVLGGGVGGNADLLLPSMTESLRRTTPLAPRVVPGELGEDAVLVGAVTTGTAVAREAVFDRRLRAVRASFT</sequence>
<dbReference type="GO" id="GO:0003677">
    <property type="term" value="F:DNA binding"/>
    <property type="evidence" value="ECO:0007669"/>
    <property type="project" value="InterPro"/>
</dbReference>
<dbReference type="InterPro" id="IPR043129">
    <property type="entry name" value="ATPase_NBD"/>
</dbReference>
<evidence type="ECO:0000313" key="3">
    <source>
        <dbReference type="EMBL" id="SHG00159.1"/>
    </source>
</evidence>
<keyword evidence="3" id="KW-0808">Transferase</keyword>